<dbReference type="InterPro" id="IPR036412">
    <property type="entry name" value="HAD-like_sf"/>
</dbReference>
<accession>A0A1T4KQ37</accession>
<dbReference type="GO" id="GO:0000287">
    <property type="term" value="F:magnesium ion binding"/>
    <property type="evidence" value="ECO:0007669"/>
    <property type="project" value="TreeGrafter"/>
</dbReference>
<dbReference type="GO" id="GO:0016791">
    <property type="term" value="F:phosphatase activity"/>
    <property type="evidence" value="ECO:0007669"/>
    <property type="project" value="TreeGrafter"/>
</dbReference>
<dbReference type="SFLD" id="SFLDS00003">
    <property type="entry name" value="Haloacid_Dehalogenase"/>
    <property type="match status" value="1"/>
</dbReference>
<reference evidence="2" key="1">
    <citation type="submission" date="2017-02" db="EMBL/GenBank/DDBJ databases">
        <authorList>
            <person name="Varghese N."/>
            <person name="Submissions S."/>
        </authorList>
    </citation>
    <scope>NUCLEOTIDE SEQUENCE [LARGE SCALE GENOMIC DNA]</scope>
    <source>
        <strain evidence="2">DSM 15739</strain>
    </source>
</reference>
<dbReference type="RefSeq" id="WP_078755607.1">
    <property type="nucleotide sequence ID" value="NZ_FUWO01000005.1"/>
</dbReference>
<sequence length="271" mass="30419">MKQHLIAIDLDGTTLNNQSKLTPKTIQALRAVSNLGHLVCIVTGRPYRNSSDIYREIGIEAPMVNFNGALCHFPGRDHYIPSYHLTLDKEIAFDLFANQDRLNIDLLCAEGKDRLFTSSMNLPDSPFYPFDLALVDRLNRESLTYNPTAITVFSPEEKMADIREKIEEHYGDQVSVRTWGGSLPCLEIVRKSINKAVGVKALADFYRIPVDNILAFGDENNDLEMLEFAGLGVAMKNATEEIKAAANDITRLTNDEDGLADYLIRYFDLAI</sequence>
<dbReference type="PANTHER" id="PTHR10000">
    <property type="entry name" value="PHOSPHOSERINE PHOSPHATASE"/>
    <property type="match status" value="1"/>
</dbReference>
<evidence type="ECO:0000313" key="2">
    <source>
        <dbReference type="Proteomes" id="UP000189941"/>
    </source>
</evidence>
<dbReference type="Gene3D" id="3.30.1240.10">
    <property type="match status" value="1"/>
</dbReference>
<evidence type="ECO:0000313" key="1">
    <source>
        <dbReference type="EMBL" id="SJZ44522.1"/>
    </source>
</evidence>
<protein>
    <recommendedName>
        <fullName evidence="3">Cof subfamily of IIB subfamily of haloacid dehalogenase superfamily/HAD-superfamily hydrolase, subfamily IIB</fullName>
    </recommendedName>
</protein>
<keyword evidence="2" id="KW-1185">Reference proteome</keyword>
<dbReference type="STRING" id="1121925.SAMN02746011_00811"/>
<gene>
    <name evidence="1" type="ORF">SAMN02746011_00811</name>
</gene>
<evidence type="ECO:0008006" key="3">
    <source>
        <dbReference type="Google" id="ProtNLM"/>
    </source>
</evidence>
<dbReference type="CDD" id="cd07516">
    <property type="entry name" value="HAD_Pase"/>
    <property type="match status" value="1"/>
</dbReference>
<dbReference type="NCBIfam" id="TIGR01484">
    <property type="entry name" value="HAD-SF-IIB"/>
    <property type="match status" value="1"/>
</dbReference>
<organism evidence="1 2">
    <name type="scientific">Globicatella sulfidifaciens DSM 15739</name>
    <dbReference type="NCBI Taxonomy" id="1121925"/>
    <lineage>
        <taxon>Bacteria</taxon>
        <taxon>Bacillati</taxon>
        <taxon>Bacillota</taxon>
        <taxon>Bacilli</taxon>
        <taxon>Lactobacillales</taxon>
        <taxon>Aerococcaceae</taxon>
        <taxon>Globicatella</taxon>
    </lineage>
</organism>
<dbReference type="NCBIfam" id="TIGR00099">
    <property type="entry name" value="Cof-subfamily"/>
    <property type="match status" value="1"/>
</dbReference>
<name>A0A1T4KQ37_9LACT</name>
<dbReference type="Proteomes" id="UP000189941">
    <property type="component" value="Unassembled WGS sequence"/>
</dbReference>
<dbReference type="SUPFAM" id="SSF56784">
    <property type="entry name" value="HAD-like"/>
    <property type="match status" value="1"/>
</dbReference>
<dbReference type="SFLD" id="SFLDG01140">
    <property type="entry name" value="C2.B:_Phosphomannomutase_and_P"/>
    <property type="match status" value="1"/>
</dbReference>
<dbReference type="GO" id="GO:0005829">
    <property type="term" value="C:cytosol"/>
    <property type="evidence" value="ECO:0007669"/>
    <property type="project" value="TreeGrafter"/>
</dbReference>
<dbReference type="InterPro" id="IPR006379">
    <property type="entry name" value="HAD-SF_hydro_IIB"/>
</dbReference>
<dbReference type="EMBL" id="FUWO01000005">
    <property type="protein sequence ID" value="SJZ44522.1"/>
    <property type="molecule type" value="Genomic_DNA"/>
</dbReference>
<dbReference type="Pfam" id="PF08282">
    <property type="entry name" value="Hydrolase_3"/>
    <property type="match status" value="1"/>
</dbReference>
<dbReference type="InterPro" id="IPR000150">
    <property type="entry name" value="Cof"/>
</dbReference>
<proteinExistence type="predicted"/>
<dbReference type="InterPro" id="IPR023214">
    <property type="entry name" value="HAD_sf"/>
</dbReference>
<dbReference type="AlphaFoldDB" id="A0A1T4KQ37"/>
<dbReference type="Gene3D" id="3.40.50.1000">
    <property type="entry name" value="HAD superfamily/HAD-like"/>
    <property type="match status" value="1"/>
</dbReference>
<dbReference type="OrthoDB" id="9781413at2"/>
<dbReference type="PANTHER" id="PTHR10000:SF23">
    <property type="entry name" value="5-AMINO-6-(5-PHOSPHO-D-RIBITYLAMINO)URACIL PHOSPHATASE YITU"/>
    <property type="match status" value="1"/>
</dbReference>